<keyword evidence="2" id="KW-0378">Hydrolase</keyword>
<feature type="domain" description="Helicase C-terminal" evidence="6">
    <location>
        <begin position="145"/>
        <end position="286"/>
    </location>
</feature>
<organism evidence="7">
    <name type="scientific">Amorphochlora amoebiformis</name>
    <dbReference type="NCBI Taxonomy" id="1561963"/>
    <lineage>
        <taxon>Eukaryota</taxon>
        <taxon>Sar</taxon>
        <taxon>Rhizaria</taxon>
        <taxon>Cercozoa</taxon>
        <taxon>Chlorarachniophyceae</taxon>
        <taxon>Amorphochlora</taxon>
    </lineage>
</organism>
<dbReference type="PANTHER" id="PTHR47959">
    <property type="entry name" value="ATP-DEPENDENT RNA HELICASE RHLE-RELATED"/>
    <property type="match status" value="1"/>
</dbReference>
<dbReference type="InterPro" id="IPR001650">
    <property type="entry name" value="Helicase_C-like"/>
</dbReference>
<dbReference type="GO" id="GO:0003724">
    <property type="term" value="F:RNA helicase activity"/>
    <property type="evidence" value="ECO:0007669"/>
    <property type="project" value="TreeGrafter"/>
</dbReference>
<evidence type="ECO:0000256" key="1">
    <source>
        <dbReference type="ARBA" id="ARBA00022741"/>
    </source>
</evidence>
<dbReference type="InterPro" id="IPR011545">
    <property type="entry name" value="DEAD/DEAH_box_helicase_dom"/>
</dbReference>
<dbReference type="InterPro" id="IPR050079">
    <property type="entry name" value="DEAD_box_RNA_helicase"/>
</dbReference>
<dbReference type="Pfam" id="PF00271">
    <property type="entry name" value="Helicase_C"/>
    <property type="match status" value="1"/>
</dbReference>
<gene>
    <name evidence="7" type="ORF">LAMO00422_LOCUS23159</name>
</gene>
<dbReference type="GO" id="GO:0005524">
    <property type="term" value="F:ATP binding"/>
    <property type="evidence" value="ECO:0007669"/>
    <property type="project" value="UniProtKB-KW"/>
</dbReference>
<dbReference type="Pfam" id="PF00270">
    <property type="entry name" value="DEAD"/>
    <property type="match status" value="1"/>
</dbReference>
<sequence length="312" mass="35688">MGYTLGIKCMSLIGGKQVKSDRLRLQKEAIQVVSGTPGRLFQFAREYKDIFSNVKILVIDEVDEILENGFNNVLLSIMDRLPKTLQVCVTSATLTPDVTELTAKLTKDPFKLLTKQEDLARSGIRQFHVLVNSNGEEEKIVLCLALYERIKSLQTIIFANKPTTVDSIFRRFKNRGLKVGMVHGDIDQKQRDKVLESFKNQDIMVLITTDVWSRGIDVRSVMATINFDVPYHPQTYMHRVGRAGRFYGKGLAITLVSPKDDQAFKTLQTTFAMEIPELPVKFRQNKPAVDPQTYYMGQQMRKNWLKGRRKHT</sequence>
<name>A0A7S0H9L8_9EUKA</name>
<dbReference type="InterPro" id="IPR027417">
    <property type="entry name" value="P-loop_NTPase"/>
</dbReference>
<evidence type="ECO:0000259" key="6">
    <source>
        <dbReference type="PROSITE" id="PS51194"/>
    </source>
</evidence>
<dbReference type="SMART" id="SM00490">
    <property type="entry name" value="HELICc"/>
    <property type="match status" value="1"/>
</dbReference>
<evidence type="ECO:0008006" key="8">
    <source>
        <dbReference type="Google" id="ProtNLM"/>
    </source>
</evidence>
<accession>A0A7S0H9L8</accession>
<keyword evidence="4" id="KW-0067">ATP-binding</keyword>
<dbReference type="CDD" id="cd18787">
    <property type="entry name" value="SF2_C_DEAD"/>
    <property type="match status" value="1"/>
</dbReference>
<dbReference type="InterPro" id="IPR014001">
    <property type="entry name" value="Helicase_ATP-bd"/>
</dbReference>
<dbReference type="PANTHER" id="PTHR47959:SF1">
    <property type="entry name" value="ATP-DEPENDENT RNA HELICASE DBPA"/>
    <property type="match status" value="1"/>
</dbReference>
<evidence type="ECO:0000259" key="5">
    <source>
        <dbReference type="PROSITE" id="PS51192"/>
    </source>
</evidence>
<feature type="domain" description="Helicase ATP-binding" evidence="5">
    <location>
        <begin position="1"/>
        <end position="112"/>
    </location>
</feature>
<protein>
    <recommendedName>
        <fullName evidence="8">RNA helicase</fullName>
    </recommendedName>
</protein>
<dbReference type="GO" id="GO:0016787">
    <property type="term" value="F:hydrolase activity"/>
    <property type="evidence" value="ECO:0007669"/>
    <property type="project" value="UniProtKB-KW"/>
</dbReference>
<evidence type="ECO:0000256" key="4">
    <source>
        <dbReference type="ARBA" id="ARBA00022840"/>
    </source>
</evidence>
<dbReference type="PROSITE" id="PS51192">
    <property type="entry name" value="HELICASE_ATP_BIND_1"/>
    <property type="match status" value="1"/>
</dbReference>
<dbReference type="GO" id="GO:0005829">
    <property type="term" value="C:cytosol"/>
    <property type="evidence" value="ECO:0007669"/>
    <property type="project" value="TreeGrafter"/>
</dbReference>
<keyword evidence="1" id="KW-0547">Nucleotide-binding</keyword>
<dbReference type="EMBL" id="HBEM01033927">
    <property type="protein sequence ID" value="CAD8464193.1"/>
    <property type="molecule type" value="Transcribed_RNA"/>
</dbReference>
<dbReference type="PROSITE" id="PS51194">
    <property type="entry name" value="HELICASE_CTER"/>
    <property type="match status" value="1"/>
</dbReference>
<dbReference type="Gene3D" id="3.40.50.300">
    <property type="entry name" value="P-loop containing nucleotide triphosphate hydrolases"/>
    <property type="match status" value="2"/>
</dbReference>
<keyword evidence="3" id="KW-0347">Helicase</keyword>
<evidence type="ECO:0000256" key="3">
    <source>
        <dbReference type="ARBA" id="ARBA00022806"/>
    </source>
</evidence>
<dbReference type="SUPFAM" id="SSF52540">
    <property type="entry name" value="P-loop containing nucleoside triphosphate hydrolases"/>
    <property type="match status" value="1"/>
</dbReference>
<proteinExistence type="predicted"/>
<evidence type="ECO:0000256" key="2">
    <source>
        <dbReference type="ARBA" id="ARBA00022801"/>
    </source>
</evidence>
<dbReference type="GO" id="GO:0003676">
    <property type="term" value="F:nucleic acid binding"/>
    <property type="evidence" value="ECO:0007669"/>
    <property type="project" value="InterPro"/>
</dbReference>
<evidence type="ECO:0000313" key="7">
    <source>
        <dbReference type="EMBL" id="CAD8464193.1"/>
    </source>
</evidence>
<dbReference type="AlphaFoldDB" id="A0A7S0H9L8"/>
<reference evidence="7" key="1">
    <citation type="submission" date="2021-01" db="EMBL/GenBank/DDBJ databases">
        <authorList>
            <person name="Corre E."/>
            <person name="Pelletier E."/>
            <person name="Niang G."/>
            <person name="Scheremetjew M."/>
            <person name="Finn R."/>
            <person name="Kale V."/>
            <person name="Holt S."/>
            <person name="Cochrane G."/>
            <person name="Meng A."/>
            <person name="Brown T."/>
            <person name="Cohen L."/>
        </authorList>
    </citation>
    <scope>NUCLEOTIDE SEQUENCE</scope>
    <source>
        <strain evidence="7">CCMP2058</strain>
    </source>
</reference>